<protein>
    <submittedName>
        <fullName evidence="1">Uncharacterized protein</fullName>
    </submittedName>
</protein>
<dbReference type="RefSeq" id="WP_233698562.1">
    <property type="nucleotide sequence ID" value="NZ_JAJNBZ010000027.1"/>
</dbReference>
<proteinExistence type="predicted"/>
<reference evidence="1 2" key="1">
    <citation type="submission" date="2021-11" db="EMBL/GenBank/DDBJ databases">
        <title>Draft genome sequence of Paenibacillus profundus YoMME, a new Gram-positive bacteria with exoelectrogenic properties.</title>
        <authorList>
            <person name="Hubenova Y."/>
            <person name="Hubenova E."/>
            <person name="Manasiev Y."/>
            <person name="Peykov S."/>
            <person name="Mitov M."/>
        </authorList>
    </citation>
    <scope>NUCLEOTIDE SEQUENCE [LARGE SCALE GENOMIC DNA]</scope>
    <source>
        <strain evidence="1 2">YoMME</strain>
    </source>
</reference>
<evidence type="ECO:0000313" key="1">
    <source>
        <dbReference type="EMBL" id="MCE5172359.1"/>
    </source>
</evidence>
<accession>A0ABS8YRV8</accession>
<keyword evidence="2" id="KW-1185">Reference proteome</keyword>
<name>A0ABS8YRV8_9BACL</name>
<comment type="caution">
    <text evidence="1">The sequence shown here is derived from an EMBL/GenBank/DDBJ whole genome shotgun (WGS) entry which is preliminary data.</text>
</comment>
<organism evidence="1 2">
    <name type="scientific">Paenibacillus profundus</name>
    <dbReference type="NCBI Taxonomy" id="1173085"/>
    <lineage>
        <taxon>Bacteria</taxon>
        <taxon>Bacillati</taxon>
        <taxon>Bacillota</taxon>
        <taxon>Bacilli</taxon>
        <taxon>Bacillales</taxon>
        <taxon>Paenibacillaceae</taxon>
        <taxon>Paenibacillus</taxon>
    </lineage>
</organism>
<sequence length="220" mass="25164">MNKITWNREKLWQGCVLASIAHAINVAHYPEFAHEQSWDGFNYSVQDSSGTRGTITFHPSYLAAAFRNDNSERVSEYNNALEYFKDSPEEVKELAADETLQYLLEDIHGETVPVITTAFWGDGEGIYSQDEFDEMIDNGGVLLERQAMDIEAAINEWQEDSEMSKVQINLLKSIFQRKIEKPSEPIVLTVEEIKMIESKDEEGLAESRTSFKEIGIEWEV</sequence>
<gene>
    <name evidence="1" type="ORF">LQV63_24080</name>
</gene>
<evidence type="ECO:0000313" key="2">
    <source>
        <dbReference type="Proteomes" id="UP001199916"/>
    </source>
</evidence>
<dbReference type="EMBL" id="JAJNBZ010000027">
    <property type="protein sequence ID" value="MCE5172359.1"/>
    <property type="molecule type" value="Genomic_DNA"/>
</dbReference>
<dbReference type="Proteomes" id="UP001199916">
    <property type="component" value="Unassembled WGS sequence"/>
</dbReference>